<keyword evidence="3" id="KW-1185">Reference proteome</keyword>
<reference evidence="2" key="1">
    <citation type="submission" date="2023-04" db="EMBL/GenBank/DDBJ databases">
        <title>Chromosome-level genome of Chaenocephalus aceratus.</title>
        <authorList>
            <person name="Park H."/>
        </authorList>
    </citation>
    <scope>NUCLEOTIDE SEQUENCE</scope>
    <source>
        <strain evidence="2">DE</strain>
        <tissue evidence="2">Muscle</tissue>
    </source>
</reference>
<name>A0AAD9B8H5_DISEL</name>
<comment type="caution">
    <text evidence="2">The sequence shown here is derived from an EMBL/GenBank/DDBJ whole genome shotgun (WGS) entry which is preliminary data.</text>
</comment>
<protein>
    <submittedName>
        <fullName evidence="2">Myelin basic protein</fullName>
    </submittedName>
</protein>
<organism evidence="2 3">
    <name type="scientific">Dissostichus eleginoides</name>
    <name type="common">Patagonian toothfish</name>
    <name type="synonym">Dissostichus amissus</name>
    <dbReference type="NCBI Taxonomy" id="100907"/>
    <lineage>
        <taxon>Eukaryota</taxon>
        <taxon>Metazoa</taxon>
        <taxon>Chordata</taxon>
        <taxon>Craniata</taxon>
        <taxon>Vertebrata</taxon>
        <taxon>Euteleostomi</taxon>
        <taxon>Actinopterygii</taxon>
        <taxon>Neopterygii</taxon>
        <taxon>Teleostei</taxon>
        <taxon>Neoteleostei</taxon>
        <taxon>Acanthomorphata</taxon>
        <taxon>Eupercaria</taxon>
        <taxon>Perciformes</taxon>
        <taxon>Notothenioidei</taxon>
        <taxon>Nototheniidae</taxon>
        <taxon>Dissostichus</taxon>
    </lineage>
</organism>
<proteinExistence type="predicted"/>
<evidence type="ECO:0000313" key="2">
    <source>
        <dbReference type="EMBL" id="KAK1876608.1"/>
    </source>
</evidence>
<feature type="region of interest" description="Disordered" evidence="1">
    <location>
        <begin position="59"/>
        <end position="84"/>
    </location>
</feature>
<dbReference type="AlphaFoldDB" id="A0AAD9B8H5"/>
<dbReference type="EMBL" id="JASDAP010000028">
    <property type="protein sequence ID" value="KAK1876608.1"/>
    <property type="molecule type" value="Genomic_DNA"/>
</dbReference>
<sequence>MKSNRASLLGQCPAPYCHTAAVPLTDFWHRVAAPRTQNPSQGADACFLLTYAPEKERGGWEMEGKAGNIRSREQEEGGVNLKEQ</sequence>
<feature type="compositionally biased region" description="Basic and acidic residues" evidence="1">
    <location>
        <begin position="59"/>
        <end position="75"/>
    </location>
</feature>
<dbReference type="Proteomes" id="UP001228049">
    <property type="component" value="Unassembled WGS sequence"/>
</dbReference>
<evidence type="ECO:0000256" key="1">
    <source>
        <dbReference type="SAM" id="MobiDB-lite"/>
    </source>
</evidence>
<accession>A0AAD9B8H5</accession>
<evidence type="ECO:0000313" key="3">
    <source>
        <dbReference type="Proteomes" id="UP001228049"/>
    </source>
</evidence>
<gene>
    <name evidence="2" type="ORF">KUDE01_001931</name>
</gene>